<dbReference type="EMBL" id="CAJPDQ010000003">
    <property type="protein sequence ID" value="CAF9907154.1"/>
    <property type="molecule type" value="Genomic_DNA"/>
</dbReference>
<dbReference type="EC" id="3.4.19.12" evidence="3"/>
<feature type="transmembrane region" description="Helical" evidence="10">
    <location>
        <begin position="34"/>
        <end position="54"/>
    </location>
</feature>
<dbReference type="Pfam" id="PF00443">
    <property type="entry name" value="UCH"/>
    <property type="match status" value="1"/>
</dbReference>
<keyword evidence="10" id="KW-0812">Transmembrane</keyword>
<dbReference type="InterPro" id="IPR001394">
    <property type="entry name" value="Peptidase_C19_UCH"/>
</dbReference>
<comment type="similarity">
    <text evidence="2">Belongs to the peptidase C19 family.</text>
</comment>
<feature type="domain" description="USP" evidence="11">
    <location>
        <begin position="152"/>
        <end position="589"/>
    </location>
</feature>
<evidence type="ECO:0000256" key="9">
    <source>
        <dbReference type="SAM" id="MobiDB-lite"/>
    </source>
</evidence>
<dbReference type="GO" id="GO:0005634">
    <property type="term" value="C:nucleus"/>
    <property type="evidence" value="ECO:0007669"/>
    <property type="project" value="TreeGrafter"/>
</dbReference>
<feature type="coiled-coil region" evidence="8">
    <location>
        <begin position="356"/>
        <end position="393"/>
    </location>
</feature>
<keyword evidence="10" id="KW-1133">Transmembrane helix</keyword>
<dbReference type="PROSITE" id="PS50235">
    <property type="entry name" value="USP_3"/>
    <property type="match status" value="1"/>
</dbReference>
<keyword evidence="5" id="KW-0833">Ubl conjugation pathway</keyword>
<dbReference type="Proteomes" id="UP000664169">
    <property type="component" value="Unassembled WGS sequence"/>
</dbReference>
<evidence type="ECO:0000256" key="1">
    <source>
        <dbReference type="ARBA" id="ARBA00000707"/>
    </source>
</evidence>
<evidence type="ECO:0000256" key="8">
    <source>
        <dbReference type="SAM" id="Coils"/>
    </source>
</evidence>
<feature type="region of interest" description="Disordered" evidence="9">
    <location>
        <begin position="596"/>
        <end position="619"/>
    </location>
</feature>
<dbReference type="PANTHER" id="PTHR24006:SF888">
    <property type="entry name" value="UBIQUITIN CARBOXYL-TERMINAL HYDROLASE 30"/>
    <property type="match status" value="1"/>
</dbReference>
<keyword evidence="10" id="KW-0472">Membrane</keyword>
<evidence type="ECO:0000259" key="11">
    <source>
        <dbReference type="PROSITE" id="PS50235"/>
    </source>
</evidence>
<reference evidence="12" key="1">
    <citation type="submission" date="2021-03" db="EMBL/GenBank/DDBJ databases">
        <authorList>
            <person name="Tagirdzhanova G."/>
        </authorList>
    </citation>
    <scope>NUCLEOTIDE SEQUENCE</scope>
</reference>
<dbReference type="SUPFAM" id="SSF54001">
    <property type="entry name" value="Cysteine proteinases"/>
    <property type="match status" value="1"/>
</dbReference>
<keyword evidence="7" id="KW-0788">Thiol protease</keyword>
<evidence type="ECO:0000256" key="5">
    <source>
        <dbReference type="ARBA" id="ARBA00022786"/>
    </source>
</evidence>
<evidence type="ECO:0000256" key="7">
    <source>
        <dbReference type="ARBA" id="ARBA00022807"/>
    </source>
</evidence>
<keyword evidence="4" id="KW-0645">Protease</keyword>
<dbReference type="GO" id="GO:0016579">
    <property type="term" value="P:protein deubiquitination"/>
    <property type="evidence" value="ECO:0007669"/>
    <property type="project" value="InterPro"/>
</dbReference>
<dbReference type="PROSITE" id="PS00973">
    <property type="entry name" value="USP_2"/>
    <property type="match status" value="1"/>
</dbReference>
<accession>A0A8H3EKY4</accession>
<evidence type="ECO:0000256" key="2">
    <source>
        <dbReference type="ARBA" id="ARBA00009085"/>
    </source>
</evidence>
<comment type="caution">
    <text evidence="12">The sequence shown here is derived from an EMBL/GenBank/DDBJ whole genome shotgun (WGS) entry which is preliminary data.</text>
</comment>
<evidence type="ECO:0000256" key="10">
    <source>
        <dbReference type="SAM" id="Phobius"/>
    </source>
</evidence>
<evidence type="ECO:0000313" key="13">
    <source>
        <dbReference type="Proteomes" id="UP000664169"/>
    </source>
</evidence>
<name>A0A8H3EKY4_9LECA</name>
<dbReference type="GO" id="GO:0005829">
    <property type="term" value="C:cytosol"/>
    <property type="evidence" value="ECO:0007669"/>
    <property type="project" value="TreeGrafter"/>
</dbReference>
<protein>
    <recommendedName>
        <fullName evidence="3">ubiquitinyl hydrolase 1</fullName>
        <ecNumber evidence="3">3.4.19.12</ecNumber>
    </recommendedName>
</protein>
<evidence type="ECO:0000256" key="4">
    <source>
        <dbReference type="ARBA" id="ARBA00022670"/>
    </source>
</evidence>
<comment type="catalytic activity">
    <reaction evidence="1">
        <text>Thiol-dependent hydrolysis of ester, thioester, amide, peptide and isopeptide bonds formed by the C-terminal Gly of ubiquitin (a 76-residue protein attached to proteins as an intracellular targeting signal).</text>
        <dbReference type="EC" id="3.4.19.12"/>
    </reaction>
</comment>
<evidence type="ECO:0000256" key="6">
    <source>
        <dbReference type="ARBA" id="ARBA00022801"/>
    </source>
</evidence>
<dbReference type="CDD" id="cd02662">
    <property type="entry name" value="Peptidase_C19F"/>
    <property type="match status" value="1"/>
</dbReference>
<gene>
    <name evidence="12" type="ORF">GOMPHAMPRED_005032</name>
</gene>
<keyword evidence="8" id="KW-0175">Coiled coil</keyword>
<organism evidence="12 13">
    <name type="scientific">Gomphillus americanus</name>
    <dbReference type="NCBI Taxonomy" id="1940652"/>
    <lineage>
        <taxon>Eukaryota</taxon>
        <taxon>Fungi</taxon>
        <taxon>Dikarya</taxon>
        <taxon>Ascomycota</taxon>
        <taxon>Pezizomycotina</taxon>
        <taxon>Lecanoromycetes</taxon>
        <taxon>OSLEUM clade</taxon>
        <taxon>Ostropomycetidae</taxon>
        <taxon>Ostropales</taxon>
        <taxon>Graphidaceae</taxon>
        <taxon>Gomphilloideae</taxon>
        <taxon>Gomphillus</taxon>
    </lineage>
</organism>
<dbReference type="InterPro" id="IPR018200">
    <property type="entry name" value="USP_CS"/>
</dbReference>
<sequence length="695" mass="78014">MSYSYKYRRKNDSLWHKYISNLSDTLSSLDGPTLITAATILTYILVVFVGAYFLLRRTGVLPPNAFRTLIWRAFVYSIPPSLVLALERRGENRDSQIDSFESENSYANTRTLGAKSLAVKKILGMRSGFANNTGTMFNSTGVAKKHRIQALPGLFNRDNECYQNSIIQGLASLSTFCDFMDKLPLIDLPDGHATLTNALQVIITGLNSPDNHGRGLWTPWALKSMSSWQQQDAQEYYSRVIDEIENDIRKSLLAENMMDPSFSLAALCLDDKSAQANDVQTKADRTSVDIHSSPTKLRNPLEGLQAQRVGCLQCGYVEGLSLIPFNCITLSLGRKTHYDLEGLLNSYTDLETIPGVECAKCTLEKQEKIIQRLMETRSQNDAADDKLKQATRARLSVVQAALRDEDFSESALSQRCQIPSKARVTTNKTKQSIVARAPQSLVIHINRSVFDERTGTQLKNYSQVQFPKVLDLDAWCLGTTKTMETMERWEIQPSVSMLGCELEGHENAEKKDSTTAYPCQNLYTLRALITHYGTHGDGHYVAWRQDPRALEENVDTKRWWRLSDDDVVQFDEEVVLKQGGVFMLFYERIRVDDTLETEASESPDEKNEITIEQPDSPSAFLSPETRASLDAKLDRYIVPEDNPASRLNVHIEQQATVPVISTPKPNMISIASTMRTASELRPLTINPAGNVLNVA</sequence>
<dbReference type="InterPro" id="IPR028889">
    <property type="entry name" value="USP"/>
</dbReference>
<feature type="transmembrane region" description="Helical" evidence="10">
    <location>
        <begin position="69"/>
        <end position="86"/>
    </location>
</feature>
<dbReference type="InterPro" id="IPR050164">
    <property type="entry name" value="Peptidase_C19"/>
</dbReference>
<dbReference type="PANTHER" id="PTHR24006">
    <property type="entry name" value="UBIQUITIN CARBOXYL-TERMINAL HYDROLASE"/>
    <property type="match status" value="1"/>
</dbReference>
<keyword evidence="6" id="KW-0378">Hydrolase</keyword>
<dbReference type="OrthoDB" id="2020758at2759"/>
<evidence type="ECO:0000313" key="12">
    <source>
        <dbReference type="EMBL" id="CAF9907154.1"/>
    </source>
</evidence>
<dbReference type="Gene3D" id="3.90.70.10">
    <property type="entry name" value="Cysteine proteinases"/>
    <property type="match status" value="1"/>
</dbReference>
<evidence type="ECO:0000256" key="3">
    <source>
        <dbReference type="ARBA" id="ARBA00012759"/>
    </source>
</evidence>
<dbReference type="InterPro" id="IPR038765">
    <property type="entry name" value="Papain-like_cys_pep_sf"/>
</dbReference>
<dbReference type="GO" id="GO:0006508">
    <property type="term" value="P:proteolysis"/>
    <property type="evidence" value="ECO:0007669"/>
    <property type="project" value="UniProtKB-KW"/>
</dbReference>
<keyword evidence="13" id="KW-1185">Reference proteome</keyword>
<dbReference type="AlphaFoldDB" id="A0A8H3EKY4"/>
<dbReference type="GO" id="GO:0004843">
    <property type="term" value="F:cysteine-type deubiquitinase activity"/>
    <property type="evidence" value="ECO:0007669"/>
    <property type="project" value="UniProtKB-EC"/>
</dbReference>
<proteinExistence type="inferred from homology"/>